<keyword evidence="2 12" id="KW-0540">Nuclease</keyword>
<dbReference type="EMBL" id="JBHTAR010000011">
    <property type="protein sequence ID" value="MFC7200302.1"/>
    <property type="molecule type" value="Genomic_DNA"/>
</dbReference>
<feature type="domain" description="K Homology" evidence="13">
    <location>
        <begin position="98"/>
        <end position="165"/>
    </location>
</feature>
<dbReference type="HAMAP" id="MF_00870">
    <property type="entry name" value="FttA"/>
    <property type="match status" value="1"/>
</dbReference>
<evidence type="ECO:0000313" key="17">
    <source>
        <dbReference type="Proteomes" id="UP001596447"/>
    </source>
</evidence>
<dbReference type="GO" id="GO:0003677">
    <property type="term" value="F:DNA binding"/>
    <property type="evidence" value="ECO:0007669"/>
    <property type="project" value="UniProtKB-KW"/>
</dbReference>
<feature type="binding site" evidence="12">
    <location>
        <position position="352"/>
    </location>
    <ligand>
        <name>Zn(2+)</name>
        <dbReference type="ChEBI" id="CHEBI:29105"/>
        <label>2</label>
    </ligand>
</feature>
<dbReference type="InterPro" id="IPR050698">
    <property type="entry name" value="MBL"/>
</dbReference>
<evidence type="ECO:0000259" key="13">
    <source>
        <dbReference type="SMART" id="SM00322"/>
    </source>
</evidence>
<dbReference type="GO" id="GO:0008270">
    <property type="term" value="F:zinc ion binding"/>
    <property type="evidence" value="ECO:0007669"/>
    <property type="project" value="UniProtKB-UniRule"/>
</dbReference>
<evidence type="ECO:0000256" key="7">
    <source>
        <dbReference type="ARBA" id="ARBA00022839"/>
    </source>
</evidence>
<feature type="domain" description="Beta-Casp" evidence="15">
    <location>
        <begin position="421"/>
        <end position="546"/>
    </location>
</feature>
<dbReference type="Gene3D" id="3.30.300.20">
    <property type="match status" value="1"/>
</dbReference>
<dbReference type="Gene3D" id="3.60.15.10">
    <property type="entry name" value="Ribonuclease Z/Hydroxyacylglutathione hydrolase-like"/>
    <property type="match status" value="1"/>
</dbReference>
<comment type="subunit">
    <text evidence="12">Homodimer. Interacts with RNA polymerase (RNAP), interacts with the Spt4-Spt5 complex.</text>
</comment>
<name>A0ABD5Z4X1_9EURY</name>
<dbReference type="InterPro" id="IPR001279">
    <property type="entry name" value="Metallo-B-lactamas"/>
</dbReference>
<dbReference type="InterPro" id="IPR015946">
    <property type="entry name" value="KH_dom-like_a/b"/>
</dbReference>
<sequence length="637" mass="71573">MSTVDQQLEEIQDTIESEIPPDITVTEVKYEGPELVVYTRDPKQFAQNGDLIRRLASKLRKRITVRPDPDVLTPPDQARAAIEDVIPEEAGVTDLDFHEDTGEVVIEAQKPGMVIGRHGSTLREITQEAGWTPEVVRTPPIESSTVKNVRNFLKHEREERRDILEKVGRQIHREEMSEDEYVRITTLGCCREVGRASFILSTPETRILVDCGDKPGSEGEVPYLQAPEANPLNSIDAVVLTHAHLDHSAFIPLLFKYGYDGPIYCTEPTRDLMGLLTLDYLDVAAKEGRTPPYESEMVREAIKHCIPLEYGDVTDIAPDVKLTFHNAGHILGSAVSHFHIGDGLYNVAFSGDIHYEDTRLFNGAVNDFPRVETLVMESTYGGRNDYQTDQADSEEKLKELINETYEKEGKVLIPAFAVGRSQELMLVLEEAMREGDIPTMPIHLDGMIWEATAIHTTYPEYLRDDLRDRIFHEDENPFLADQFNHIDGGEEERMDVAEGEPCIILSTSGMVTGGPIMSWIEHVGPDPDSRMVFVGYQAQGTLGRRIQSGRDEVPIGGGGGRTEHLKLNMDVDTVDGFSGHADRQGLEDFVRTMNPRPEKVLCVHGDERSTQDLSSALYHEFNMRTFAPKNLETFRFL</sequence>
<dbReference type="GO" id="GO:0003723">
    <property type="term" value="F:RNA binding"/>
    <property type="evidence" value="ECO:0007669"/>
    <property type="project" value="UniProtKB-UniRule"/>
</dbReference>
<keyword evidence="9 12" id="KW-0805">Transcription regulation</keyword>
<comment type="similarity">
    <text evidence="12">Belongs to the metallo-beta-lactamase superfamily. RNA-metabolizing metallo-beta-lactamase-like family. FttA subfamily.</text>
</comment>
<dbReference type="CDD" id="cd02410">
    <property type="entry name" value="KH-II_CPSF_arch_rpt2"/>
    <property type="match status" value="1"/>
</dbReference>
<dbReference type="PROSITE" id="PS50084">
    <property type="entry name" value="KH_TYPE_1"/>
    <property type="match status" value="1"/>
</dbReference>
<dbReference type="Gene3D" id="3.40.50.10890">
    <property type="match status" value="1"/>
</dbReference>
<evidence type="ECO:0000256" key="8">
    <source>
        <dbReference type="ARBA" id="ARBA00022884"/>
    </source>
</evidence>
<dbReference type="RefSeq" id="WP_279527087.1">
    <property type="nucleotide sequence ID" value="NZ_CP122312.1"/>
</dbReference>
<evidence type="ECO:0000256" key="9">
    <source>
        <dbReference type="ARBA" id="ARBA00023015"/>
    </source>
</evidence>
<protein>
    <recommendedName>
        <fullName evidence="12">Transcription termination factor FttA</fullName>
        <ecNumber evidence="12">3.1.-.-</ecNumber>
    </recommendedName>
</protein>
<dbReference type="Pfam" id="PF17214">
    <property type="entry name" value="KH_TffA"/>
    <property type="match status" value="1"/>
</dbReference>
<comment type="caution">
    <text evidence="12">Lacks conserved residue(s) required for the propagation of feature annotation.</text>
</comment>
<feature type="binding site" evidence="12">
    <location>
        <position position="329"/>
    </location>
    <ligand>
        <name>Zn(2+)</name>
        <dbReference type="ChEBI" id="CHEBI:29105"/>
        <label>1</label>
    </ligand>
</feature>
<comment type="function">
    <text evidence="12">Terminates transcription on the whole genome. Termination is linked to FttA-mediated RNA cleavage and does not require NTP hydrolysis. Cleaves endonucleolytically at the RNA exit channel of RNA polymerase (RNAP); the 5'-3' exonuclease activity of this protein degrades the nascent RNA released from RNAP.</text>
</comment>
<proteinExistence type="inferred from homology"/>
<feature type="domain" description="Metallo-beta-lactamase" evidence="14">
    <location>
        <begin position="194"/>
        <end position="416"/>
    </location>
</feature>
<evidence type="ECO:0000256" key="1">
    <source>
        <dbReference type="ARBA" id="ARBA00022472"/>
    </source>
</evidence>
<dbReference type="InterPro" id="IPR004087">
    <property type="entry name" value="KH_dom"/>
</dbReference>
<dbReference type="InterPro" id="IPR022712">
    <property type="entry name" value="Beta_Casp"/>
</dbReference>
<dbReference type="PANTHER" id="PTHR11203:SF51">
    <property type="entry name" value="CLEAVAGE AND POLYADENYLATION SPECIFICITY FACTOR"/>
    <property type="match status" value="1"/>
</dbReference>
<keyword evidence="1 12" id="KW-0806">Transcription termination</keyword>
<dbReference type="Pfam" id="PF10996">
    <property type="entry name" value="Beta-Casp"/>
    <property type="match status" value="1"/>
</dbReference>
<dbReference type="InterPro" id="IPR009019">
    <property type="entry name" value="KH_sf_prok-type"/>
</dbReference>
<evidence type="ECO:0000256" key="2">
    <source>
        <dbReference type="ARBA" id="ARBA00022722"/>
    </source>
</evidence>
<keyword evidence="10 12" id="KW-0238">DNA-binding</keyword>
<feature type="binding site" evidence="12">
    <location>
        <position position="247"/>
    </location>
    <ligand>
        <name>Zn(2+)</name>
        <dbReference type="ChEBI" id="CHEBI:29105"/>
        <label>2</label>
    </ligand>
</feature>
<dbReference type="CDD" id="cd16295">
    <property type="entry name" value="TTHA0252-CPSF-like_MBL-fold"/>
    <property type="match status" value="1"/>
</dbReference>
<dbReference type="AlphaFoldDB" id="A0ABD5Z4X1"/>
<dbReference type="InterPro" id="IPR033769">
    <property type="entry name" value="TffA_KH"/>
</dbReference>
<evidence type="ECO:0000313" key="16">
    <source>
        <dbReference type="EMBL" id="MFC7200302.1"/>
    </source>
</evidence>
<feature type="binding site" evidence="12">
    <location>
        <position position="242"/>
    </location>
    <ligand>
        <name>Zn(2+)</name>
        <dbReference type="ChEBI" id="CHEBI:29105"/>
        <label>1</label>
    </ligand>
</feature>
<evidence type="ECO:0000256" key="3">
    <source>
        <dbReference type="ARBA" id="ARBA00022723"/>
    </source>
</evidence>
<keyword evidence="6 12" id="KW-0862">Zinc</keyword>
<dbReference type="Gene3D" id="3.30.300.230">
    <property type="match status" value="1"/>
</dbReference>
<dbReference type="PANTHER" id="PTHR11203">
    <property type="entry name" value="CLEAVAGE AND POLYADENYLATION SPECIFICITY FACTOR FAMILY MEMBER"/>
    <property type="match status" value="1"/>
</dbReference>
<organism evidence="16 17">
    <name type="scientific">Halospeciosus flavus</name>
    <dbReference type="NCBI Taxonomy" id="3032283"/>
    <lineage>
        <taxon>Archaea</taxon>
        <taxon>Methanobacteriati</taxon>
        <taxon>Methanobacteriota</taxon>
        <taxon>Stenosarchaea group</taxon>
        <taxon>Halobacteria</taxon>
        <taxon>Halobacteriales</taxon>
        <taxon>Halobacteriaceae</taxon>
        <taxon>Halospeciosus</taxon>
    </lineage>
</organism>
<feature type="binding site" evidence="12">
    <location>
        <position position="246"/>
    </location>
    <ligand>
        <name>Zn(2+)</name>
        <dbReference type="ChEBI" id="CHEBI:29105"/>
        <label>2</label>
    </ligand>
</feature>
<comment type="cofactor">
    <cofactor evidence="12">
        <name>Zn(2+)</name>
        <dbReference type="ChEBI" id="CHEBI:29105"/>
    </cofactor>
    <text evidence="12">Binds 2 Zn(2+) ions, which are required for nuclease activity.</text>
</comment>
<dbReference type="GO" id="GO:0004532">
    <property type="term" value="F:RNA exonuclease activity"/>
    <property type="evidence" value="ECO:0007669"/>
    <property type="project" value="UniProtKB-UniRule"/>
</dbReference>
<evidence type="ECO:0000256" key="5">
    <source>
        <dbReference type="ARBA" id="ARBA00022801"/>
    </source>
</evidence>
<dbReference type="SMART" id="SM01027">
    <property type="entry name" value="Beta-Casp"/>
    <property type="match status" value="1"/>
</dbReference>
<feature type="region of interest" description="Metallo-beta-lactamase C-terminus" evidence="12">
    <location>
        <begin position="579"/>
        <end position="637"/>
    </location>
</feature>
<accession>A0ABD5Z4X1</accession>
<comment type="caution">
    <text evidence="16">The sequence shown here is derived from an EMBL/GenBank/DDBJ whole genome shotgun (WGS) entry which is preliminary data.</text>
</comment>
<feature type="region of interest" description="KHa" evidence="12">
    <location>
        <begin position="5"/>
        <end position="72"/>
    </location>
</feature>
<keyword evidence="7 12" id="KW-0269">Exonuclease</keyword>
<dbReference type="NCBIfam" id="TIGR03675">
    <property type="entry name" value="arCOG00543"/>
    <property type="match status" value="1"/>
</dbReference>
<dbReference type="Pfam" id="PF07521">
    <property type="entry name" value="RMMBL"/>
    <property type="match status" value="1"/>
</dbReference>
<keyword evidence="17" id="KW-1185">Reference proteome</keyword>
<evidence type="ECO:0000256" key="10">
    <source>
        <dbReference type="ARBA" id="ARBA00023125"/>
    </source>
</evidence>
<dbReference type="SUPFAM" id="SSF56281">
    <property type="entry name" value="Metallo-hydrolase/oxidoreductase"/>
    <property type="match status" value="1"/>
</dbReference>
<dbReference type="InterPro" id="IPR019975">
    <property type="entry name" value="aCPSF1"/>
</dbReference>
<evidence type="ECO:0000256" key="6">
    <source>
        <dbReference type="ARBA" id="ARBA00022833"/>
    </source>
</evidence>
<gene>
    <name evidence="12" type="primary">fttA</name>
    <name evidence="16" type="ORF">ACFQJ9_12920</name>
</gene>
<evidence type="ECO:0000256" key="4">
    <source>
        <dbReference type="ARBA" id="ARBA00022759"/>
    </source>
</evidence>
<dbReference type="GO" id="GO:0004521">
    <property type="term" value="F:RNA endonuclease activity"/>
    <property type="evidence" value="ECO:0007669"/>
    <property type="project" value="UniProtKB-UniRule"/>
</dbReference>
<evidence type="ECO:0000259" key="15">
    <source>
        <dbReference type="SMART" id="SM01027"/>
    </source>
</evidence>
<dbReference type="Pfam" id="PF07650">
    <property type="entry name" value="KH_2"/>
    <property type="match status" value="1"/>
</dbReference>
<keyword evidence="4 12" id="KW-0255">Endonuclease</keyword>
<feature type="binding site" evidence="12">
    <location>
        <position position="244"/>
    </location>
    <ligand>
        <name>Zn(2+)</name>
        <dbReference type="ChEBI" id="CHEBI:29105"/>
        <label>1</label>
    </ligand>
</feature>
<dbReference type="SMART" id="SM00849">
    <property type="entry name" value="Lactamase_B"/>
    <property type="match status" value="1"/>
</dbReference>
<dbReference type="Proteomes" id="UP001596447">
    <property type="component" value="Unassembled WGS sequence"/>
</dbReference>
<feature type="binding site" evidence="12">
    <location>
        <position position="352"/>
    </location>
    <ligand>
        <name>Zn(2+)</name>
        <dbReference type="ChEBI" id="CHEBI:29105"/>
        <label>1</label>
    </ligand>
</feature>
<feature type="region of interest" description="KHb" evidence="12">
    <location>
        <begin position="73"/>
        <end position="140"/>
    </location>
</feature>
<evidence type="ECO:0000256" key="11">
    <source>
        <dbReference type="ARBA" id="ARBA00023163"/>
    </source>
</evidence>
<reference evidence="16 17" key="1">
    <citation type="journal article" date="2019" name="Int. J. Syst. Evol. Microbiol.">
        <title>The Global Catalogue of Microorganisms (GCM) 10K type strain sequencing project: providing services to taxonomists for standard genome sequencing and annotation.</title>
        <authorList>
            <consortium name="The Broad Institute Genomics Platform"/>
            <consortium name="The Broad Institute Genome Sequencing Center for Infectious Disease"/>
            <person name="Wu L."/>
            <person name="Ma J."/>
        </authorList>
    </citation>
    <scope>NUCLEOTIDE SEQUENCE [LARGE SCALE GENOMIC DNA]</scope>
    <source>
        <strain evidence="16 17">XZGYJ-43</strain>
    </source>
</reference>
<dbReference type="Pfam" id="PF00753">
    <property type="entry name" value="Lactamase_B"/>
    <property type="match status" value="1"/>
</dbReference>
<dbReference type="InterPro" id="IPR011108">
    <property type="entry name" value="RMMBL"/>
</dbReference>
<evidence type="ECO:0000256" key="12">
    <source>
        <dbReference type="HAMAP-Rule" id="MF_00870"/>
    </source>
</evidence>
<keyword evidence="3 12" id="KW-0479">Metal-binding</keyword>
<feature type="binding site" evidence="12">
    <location>
        <position position="604"/>
    </location>
    <ligand>
        <name>Zn(2+)</name>
        <dbReference type="ChEBI" id="CHEBI:29105"/>
        <label>2</label>
    </ligand>
</feature>
<dbReference type="GO" id="GO:0006353">
    <property type="term" value="P:DNA-templated transcription termination"/>
    <property type="evidence" value="ECO:0007669"/>
    <property type="project" value="UniProtKB-UniRule"/>
</dbReference>
<dbReference type="InterPro" id="IPR036866">
    <property type="entry name" value="RibonucZ/Hydroxyglut_hydro"/>
</dbReference>
<keyword evidence="5 12" id="KW-0378">Hydrolase</keyword>
<dbReference type="CDD" id="cd22532">
    <property type="entry name" value="KH-II_CPSF_arch_rpt1"/>
    <property type="match status" value="1"/>
</dbReference>
<dbReference type="SMART" id="SM00322">
    <property type="entry name" value="KH"/>
    <property type="match status" value="1"/>
</dbReference>
<evidence type="ECO:0000259" key="14">
    <source>
        <dbReference type="SMART" id="SM00849"/>
    </source>
</evidence>
<keyword evidence="11" id="KW-0804">Transcription</keyword>
<dbReference type="SUPFAM" id="SSF54814">
    <property type="entry name" value="Prokaryotic type KH domain (KH-domain type II)"/>
    <property type="match status" value="1"/>
</dbReference>
<keyword evidence="8 12" id="KW-0694">RNA-binding</keyword>
<dbReference type="InterPro" id="IPR004044">
    <property type="entry name" value="KH_dom_type_2"/>
</dbReference>
<dbReference type="EC" id="3.1.-.-" evidence="12"/>